<sequence>MHVGAVTFSKVEFKSAHFIVNGLKTRSTTHGYHLWLSIPQWPRKRISTIKILDSYLLHGFTDTEELRDAQLSYVYPYVISVRMCVIVEHALILSLACKNLPTHPISCRIIACGNRAGRCRWFAGFLGDLLFPPALLFRCCSMLTSITLIGSQELTGKSRPNLFTHSRAAHASNIAPLAIATCRNAVRQSELRRCSQKGCLFPMYVYGTGIRERSRCAMSDCDAIPLVNSLRVTDKSMTQQAVLLSGKDCEVVNSTSNSPDSDSAVQEVSADHKLLNAVHDAVIELANVSYPYKEGFRKCSFNREQPINVVGAILGKLANFESPAEDLPALAIKMASIASNVGRPFSNQRQVTYLSVDSPQPIWEFSQNAAANQTRGPFPEARAVSAHDCVHYERVNDFLSLLHCTLRSSLINDLTYRSMIRKPSYWSRSQLVHITVAERIAYSSLAVTTKQVLRRPARANEMASPNTNTSERRPPISGVEVDMEPGPECKGGGTGDRRENPPTSGIVRHDSQVRKSRTDPAGNLTRFVPVGNMKSLGPPLSRRHAVTRRGVDSTRGGKTSGDMPLHSLDLSRMFFEPVLDIRSPMRRRTILLEHPIVVRKTEVHERLQIVTKESFMAVTIEF</sequence>
<dbReference type="EMBL" id="JARBHB010000010">
    <property type="protein sequence ID" value="KAJ8874310.1"/>
    <property type="molecule type" value="Genomic_DNA"/>
</dbReference>
<feature type="region of interest" description="Disordered" evidence="1">
    <location>
        <begin position="457"/>
        <end position="564"/>
    </location>
</feature>
<keyword evidence="3" id="KW-1185">Reference proteome</keyword>
<name>A0ABQ9GQK3_9NEOP</name>
<evidence type="ECO:0000313" key="2">
    <source>
        <dbReference type="EMBL" id="KAJ8874310.1"/>
    </source>
</evidence>
<evidence type="ECO:0000313" key="3">
    <source>
        <dbReference type="Proteomes" id="UP001159363"/>
    </source>
</evidence>
<protein>
    <submittedName>
        <fullName evidence="2">Uncharacterized protein</fullName>
    </submittedName>
</protein>
<comment type="caution">
    <text evidence="2">The sequence shown here is derived from an EMBL/GenBank/DDBJ whole genome shotgun (WGS) entry which is preliminary data.</text>
</comment>
<organism evidence="2 3">
    <name type="scientific">Dryococelus australis</name>
    <dbReference type="NCBI Taxonomy" id="614101"/>
    <lineage>
        <taxon>Eukaryota</taxon>
        <taxon>Metazoa</taxon>
        <taxon>Ecdysozoa</taxon>
        <taxon>Arthropoda</taxon>
        <taxon>Hexapoda</taxon>
        <taxon>Insecta</taxon>
        <taxon>Pterygota</taxon>
        <taxon>Neoptera</taxon>
        <taxon>Polyneoptera</taxon>
        <taxon>Phasmatodea</taxon>
        <taxon>Verophasmatodea</taxon>
        <taxon>Anareolatae</taxon>
        <taxon>Phasmatidae</taxon>
        <taxon>Eurycanthinae</taxon>
        <taxon>Dryococelus</taxon>
    </lineage>
</organism>
<reference evidence="2 3" key="1">
    <citation type="submission" date="2023-02" db="EMBL/GenBank/DDBJ databases">
        <title>LHISI_Scaffold_Assembly.</title>
        <authorList>
            <person name="Stuart O.P."/>
            <person name="Cleave R."/>
            <person name="Magrath M.J.L."/>
            <person name="Mikheyev A.S."/>
        </authorList>
    </citation>
    <scope>NUCLEOTIDE SEQUENCE [LARGE SCALE GENOMIC DNA]</scope>
    <source>
        <strain evidence="2">Daus_M_001</strain>
        <tissue evidence="2">Leg muscle</tissue>
    </source>
</reference>
<gene>
    <name evidence="2" type="ORF">PR048_025156</name>
</gene>
<accession>A0ABQ9GQK3</accession>
<feature type="compositionally biased region" description="Basic and acidic residues" evidence="1">
    <location>
        <begin position="507"/>
        <end position="518"/>
    </location>
</feature>
<proteinExistence type="predicted"/>
<dbReference type="Proteomes" id="UP001159363">
    <property type="component" value="Chromosome 9"/>
</dbReference>
<evidence type="ECO:0000256" key="1">
    <source>
        <dbReference type="SAM" id="MobiDB-lite"/>
    </source>
</evidence>